<protein>
    <submittedName>
        <fullName evidence="2">Uncharacterized protein</fullName>
    </submittedName>
</protein>
<keyword evidence="3" id="KW-1185">Reference proteome</keyword>
<sequence length="63" mass="6897">MTEPGIEVPLDAPEADVLAQSQSPAALDDEDDDLDSDVPQEANPADVVDQRRSVRLDDEDDYQ</sequence>
<evidence type="ECO:0000256" key="1">
    <source>
        <dbReference type="SAM" id="MobiDB-lite"/>
    </source>
</evidence>
<dbReference type="RefSeq" id="WP_133804429.1">
    <property type="nucleotide sequence ID" value="NZ_SNWQ01000022.1"/>
</dbReference>
<dbReference type="EMBL" id="SNWQ01000022">
    <property type="protein sequence ID" value="TDO35670.1"/>
    <property type="molecule type" value="Genomic_DNA"/>
</dbReference>
<proteinExistence type="predicted"/>
<feature type="compositionally biased region" description="Acidic residues" evidence="1">
    <location>
        <begin position="27"/>
        <end position="38"/>
    </location>
</feature>
<dbReference type="Proteomes" id="UP000295388">
    <property type="component" value="Unassembled WGS sequence"/>
</dbReference>
<accession>A0A4R6JHT9</accession>
<organism evidence="2 3">
    <name type="scientific">Kribbella caucasensis</name>
    <dbReference type="NCBI Taxonomy" id="2512215"/>
    <lineage>
        <taxon>Bacteria</taxon>
        <taxon>Bacillati</taxon>
        <taxon>Actinomycetota</taxon>
        <taxon>Actinomycetes</taxon>
        <taxon>Propionibacteriales</taxon>
        <taxon>Kribbellaceae</taxon>
        <taxon>Kribbella</taxon>
    </lineage>
</organism>
<evidence type="ECO:0000313" key="3">
    <source>
        <dbReference type="Proteomes" id="UP000295388"/>
    </source>
</evidence>
<dbReference type="AlphaFoldDB" id="A0A4R6JHT9"/>
<evidence type="ECO:0000313" key="2">
    <source>
        <dbReference type="EMBL" id="TDO35670.1"/>
    </source>
</evidence>
<reference evidence="2 3" key="1">
    <citation type="submission" date="2019-03" db="EMBL/GenBank/DDBJ databases">
        <title>Genomic Encyclopedia of Type Strains, Phase III (KMG-III): the genomes of soil and plant-associated and newly described type strains.</title>
        <authorList>
            <person name="Whitman W."/>
        </authorList>
    </citation>
    <scope>NUCLEOTIDE SEQUENCE [LARGE SCALE GENOMIC DNA]</scope>
    <source>
        <strain evidence="2 3">VKM Ac-2527</strain>
    </source>
</reference>
<gene>
    <name evidence="2" type="ORF">EV643_12281</name>
</gene>
<comment type="caution">
    <text evidence="2">The sequence shown here is derived from an EMBL/GenBank/DDBJ whole genome shotgun (WGS) entry which is preliminary data.</text>
</comment>
<feature type="region of interest" description="Disordered" evidence="1">
    <location>
        <begin position="21"/>
        <end position="63"/>
    </location>
</feature>
<name>A0A4R6JHT9_9ACTN</name>